<feature type="transmembrane region" description="Helical" evidence="7">
    <location>
        <begin position="92"/>
        <end position="109"/>
    </location>
</feature>
<dbReference type="InterPro" id="IPR005115">
    <property type="entry name" value="Gly_transporter"/>
</dbReference>
<proteinExistence type="inferred from homology"/>
<feature type="transmembrane region" description="Helical" evidence="7">
    <location>
        <begin position="33"/>
        <end position="54"/>
    </location>
</feature>
<evidence type="ECO:0000256" key="2">
    <source>
        <dbReference type="ARBA" id="ARBA00008193"/>
    </source>
</evidence>
<dbReference type="AlphaFoldDB" id="A0AAU7JJR3"/>
<evidence type="ECO:0000313" key="9">
    <source>
        <dbReference type="EMBL" id="XBO40488.1"/>
    </source>
</evidence>
<dbReference type="Pfam" id="PF03458">
    <property type="entry name" value="Gly_transporter"/>
    <property type="match status" value="2"/>
</dbReference>
<dbReference type="GO" id="GO:0005886">
    <property type="term" value="C:plasma membrane"/>
    <property type="evidence" value="ECO:0007669"/>
    <property type="project" value="UniProtKB-SubCell"/>
</dbReference>
<organism evidence="9">
    <name type="scientific">Alsobacter sp. KACC 23698</name>
    <dbReference type="NCBI Taxonomy" id="3149229"/>
    <lineage>
        <taxon>Bacteria</taxon>
        <taxon>Pseudomonadati</taxon>
        <taxon>Pseudomonadota</taxon>
        <taxon>Alphaproteobacteria</taxon>
        <taxon>Hyphomicrobiales</taxon>
        <taxon>Alsobacteraceae</taxon>
        <taxon>Alsobacter</taxon>
    </lineage>
</organism>
<keyword evidence="5 7" id="KW-1133">Transmembrane helix</keyword>
<feature type="transmembrane region" description="Helical" evidence="7">
    <location>
        <begin position="176"/>
        <end position="197"/>
    </location>
</feature>
<protein>
    <submittedName>
        <fullName evidence="9">Trimeric intracellular cation channel family protein</fullName>
    </submittedName>
</protein>
<keyword evidence="3" id="KW-1003">Cell membrane</keyword>
<name>A0AAU7JJR3_9HYPH</name>
<feature type="domain" description="Glycine transporter" evidence="8">
    <location>
        <begin position="94"/>
        <end position="167"/>
    </location>
</feature>
<evidence type="ECO:0000259" key="8">
    <source>
        <dbReference type="Pfam" id="PF03458"/>
    </source>
</evidence>
<evidence type="ECO:0000256" key="1">
    <source>
        <dbReference type="ARBA" id="ARBA00004651"/>
    </source>
</evidence>
<evidence type="ECO:0000256" key="4">
    <source>
        <dbReference type="ARBA" id="ARBA00022692"/>
    </source>
</evidence>
<dbReference type="EMBL" id="CP157484">
    <property type="protein sequence ID" value="XBO40488.1"/>
    <property type="molecule type" value="Genomic_DNA"/>
</dbReference>
<evidence type="ECO:0000256" key="3">
    <source>
        <dbReference type="ARBA" id="ARBA00022475"/>
    </source>
</evidence>
<dbReference type="RefSeq" id="WP_406857348.1">
    <property type="nucleotide sequence ID" value="NZ_CP157484.1"/>
</dbReference>
<evidence type="ECO:0000256" key="7">
    <source>
        <dbReference type="SAM" id="Phobius"/>
    </source>
</evidence>
<dbReference type="PANTHER" id="PTHR30506:SF3">
    <property type="entry name" value="UPF0126 INNER MEMBRANE PROTEIN YADS-RELATED"/>
    <property type="match status" value="1"/>
</dbReference>
<keyword evidence="4 7" id="KW-0812">Transmembrane</keyword>
<evidence type="ECO:0000256" key="6">
    <source>
        <dbReference type="ARBA" id="ARBA00023136"/>
    </source>
</evidence>
<feature type="transmembrane region" description="Helical" evidence="7">
    <location>
        <begin position="6"/>
        <end position="26"/>
    </location>
</feature>
<sequence>MTFNTAAAVLDWLGVIVFAISGALVGSRKQMDIVGFALMGTVTGVGGGSIRDVLLGKSPVFWVQEPAYLIVCVLVSASVFFAAHLPQSRYRLLLWFDAVGLALFAVTGAERAMLAGAGATAAVVMGVITATFGGVIRDVLGAEMPVVLSREVYVTAALCGAALFVALSLAGLPREISVLLGFGAGLLVRGAALHWGWSLPRYRGRPGRTLEEIEQLD</sequence>
<comment type="subcellular location">
    <subcellularLocation>
        <location evidence="1">Cell membrane</location>
        <topology evidence="1">Multi-pass membrane protein</topology>
    </subcellularLocation>
</comment>
<feature type="domain" description="Glycine transporter" evidence="8">
    <location>
        <begin position="9"/>
        <end position="83"/>
    </location>
</feature>
<feature type="transmembrane region" description="Helical" evidence="7">
    <location>
        <begin position="115"/>
        <end position="140"/>
    </location>
</feature>
<keyword evidence="6 7" id="KW-0472">Membrane</keyword>
<feature type="transmembrane region" description="Helical" evidence="7">
    <location>
        <begin position="66"/>
        <end position="85"/>
    </location>
</feature>
<dbReference type="PANTHER" id="PTHR30506">
    <property type="entry name" value="INNER MEMBRANE PROTEIN"/>
    <property type="match status" value="1"/>
</dbReference>
<feature type="transmembrane region" description="Helical" evidence="7">
    <location>
        <begin position="152"/>
        <end position="170"/>
    </location>
</feature>
<gene>
    <name evidence="9" type="ORF">ABEG18_06900</name>
</gene>
<comment type="similarity">
    <text evidence="2">Belongs to the UPF0126 family.</text>
</comment>
<accession>A0AAU7JJR3</accession>
<reference evidence="9" key="1">
    <citation type="submission" date="2024-05" db="EMBL/GenBank/DDBJ databases">
        <authorList>
            <person name="Kim S."/>
            <person name="Heo J."/>
            <person name="Choi H."/>
            <person name="Choi Y."/>
            <person name="Kwon S.-W."/>
            <person name="Kim Y."/>
        </authorList>
    </citation>
    <scope>NUCLEOTIDE SEQUENCE</scope>
    <source>
        <strain evidence="9">KACC 23698</strain>
    </source>
</reference>
<evidence type="ECO:0000256" key="5">
    <source>
        <dbReference type="ARBA" id="ARBA00022989"/>
    </source>
</evidence>